<name>A0A0B5EVM8_STRA4</name>
<dbReference type="InterPro" id="IPR006015">
    <property type="entry name" value="Universal_stress_UspA"/>
</dbReference>
<dbReference type="Pfam" id="PF00582">
    <property type="entry name" value="Usp"/>
    <property type="match status" value="2"/>
</dbReference>
<dbReference type="Proteomes" id="UP000031523">
    <property type="component" value="Chromosome"/>
</dbReference>
<dbReference type="PANTHER" id="PTHR46268:SF6">
    <property type="entry name" value="UNIVERSAL STRESS PROTEIN UP12"/>
    <property type="match status" value="1"/>
</dbReference>
<dbReference type="InterPro" id="IPR014729">
    <property type="entry name" value="Rossmann-like_a/b/a_fold"/>
</dbReference>
<evidence type="ECO:0000256" key="1">
    <source>
        <dbReference type="ARBA" id="ARBA00008791"/>
    </source>
</evidence>
<sequence length="342" mass="35478">MAMNAEITVGLDGTPESLAAADWAAREARARGAGLRLLHAWVLLEPEGAPGDSRTGVAEEDRNHWAKKTVTDAEHLLEEAYPGLPLSTELVAADPESALLDAARECALLVLGSQGLGRTASYLLGAVALRVVARSAAPAVLVRAEPAEGSAPVPHAGPADTSAPSTGPGAGGLSARPEDLSGLGDPDEPGGRDPAGRTTPAVLVGVSPYEPAAAEVLDFAFAMADRHSAPVHAVHVRQLPVPIYAQGDPALAPALVEKAVNGSREQLRAALAPWRDRYPRVPVRETVRPGSAARILVGESAGARLLVVGRRRHPARLRPRLGHVVQAVAHHAPCPLAVVPHD</sequence>
<keyword evidence="5" id="KW-1185">Reference proteome</keyword>
<dbReference type="InterPro" id="IPR006016">
    <property type="entry name" value="UspA"/>
</dbReference>
<reference evidence="4 5" key="1">
    <citation type="submission" date="2015-01" db="EMBL/GenBank/DDBJ databases">
        <title>Enhanced salinomycin production by adjusting the supply of polyketide extender units in Streptomyce albus DSM 41398.</title>
        <authorList>
            <person name="Lu C."/>
        </authorList>
    </citation>
    <scope>NUCLEOTIDE SEQUENCE [LARGE SCALE GENOMIC DNA]</scope>
    <source>
        <strain evidence="5">ATCC 21838 / DSM 41398 / FERM P-419 / JCM 4703 / NBRC 107858</strain>
    </source>
</reference>
<gene>
    <name evidence="4" type="ORF">SLNWT_6472</name>
</gene>
<feature type="region of interest" description="Disordered" evidence="2">
    <location>
        <begin position="148"/>
        <end position="199"/>
    </location>
</feature>
<dbReference type="SUPFAM" id="SSF52402">
    <property type="entry name" value="Adenine nucleotide alpha hydrolases-like"/>
    <property type="match status" value="2"/>
</dbReference>
<organism evidence="4 5">
    <name type="scientific">Streptomyces albus (strain ATCC 21838 / DSM 41398 / FERM P-419 / JCM 4703 / NBRC 107858)</name>
    <dbReference type="NCBI Taxonomy" id="1081613"/>
    <lineage>
        <taxon>Bacteria</taxon>
        <taxon>Bacillati</taxon>
        <taxon>Actinomycetota</taxon>
        <taxon>Actinomycetes</taxon>
        <taxon>Kitasatosporales</taxon>
        <taxon>Streptomycetaceae</taxon>
        <taxon>Streptomyces</taxon>
    </lineage>
</organism>
<evidence type="ECO:0000259" key="3">
    <source>
        <dbReference type="Pfam" id="PF00582"/>
    </source>
</evidence>
<dbReference type="PANTHER" id="PTHR46268">
    <property type="entry name" value="STRESS RESPONSE PROTEIN NHAX"/>
    <property type="match status" value="1"/>
</dbReference>
<evidence type="ECO:0000256" key="2">
    <source>
        <dbReference type="SAM" id="MobiDB-lite"/>
    </source>
</evidence>
<dbReference type="AlphaFoldDB" id="A0A0B5EVM8"/>
<evidence type="ECO:0000313" key="4">
    <source>
        <dbReference type="EMBL" id="AJE86848.1"/>
    </source>
</evidence>
<dbReference type="EMBL" id="CP010519">
    <property type="protein sequence ID" value="AJE86848.1"/>
    <property type="molecule type" value="Genomic_DNA"/>
</dbReference>
<dbReference type="KEGG" id="sals:SLNWT_6472"/>
<accession>A0A0B5EVM8</accession>
<feature type="domain" description="UspA" evidence="3">
    <location>
        <begin position="202"/>
        <end position="340"/>
    </location>
</feature>
<feature type="domain" description="UspA" evidence="3">
    <location>
        <begin position="4"/>
        <end position="143"/>
    </location>
</feature>
<comment type="similarity">
    <text evidence="1">Belongs to the universal stress protein A family.</text>
</comment>
<dbReference type="PRINTS" id="PR01438">
    <property type="entry name" value="UNVRSLSTRESS"/>
</dbReference>
<dbReference type="Gene3D" id="3.40.50.620">
    <property type="entry name" value="HUPs"/>
    <property type="match status" value="2"/>
</dbReference>
<evidence type="ECO:0000313" key="5">
    <source>
        <dbReference type="Proteomes" id="UP000031523"/>
    </source>
</evidence>
<protein>
    <submittedName>
        <fullName evidence="4">Stress-inducible protein</fullName>
    </submittedName>
</protein>
<proteinExistence type="inferred from homology"/>